<proteinExistence type="predicted"/>
<reference evidence="1" key="1">
    <citation type="submission" date="2019-07" db="EMBL/GenBank/DDBJ databases">
        <title>The discovery of a new lineage B mimivirus raises questions about particles surface fibrils.</title>
        <authorList>
            <person name="Silva L.K.S."/>
            <person name="Rodrigues R.A.L."/>
            <person name="Andrade A.C.S.P."/>
            <person name="Hikida H."/>
            <person name="Andreani J."/>
            <person name="Levasseur A."/>
            <person name="La Scola B."/>
            <person name="Abrahao J.S."/>
        </authorList>
    </citation>
    <scope>NUCLEOTIDE SEQUENCE</scope>
    <source>
        <strain evidence="1">B60</strain>
    </source>
</reference>
<protein>
    <submittedName>
        <fullName evidence="1">Uncharacterized protein</fullName>
    </submittedName>
</protein>
<dbReference type="InterPro" id="IPR055621">
    <property type="entry name" value="DUF7197"/>
</dbReference>
<dbReference type="Pfam" id="PF23827">
    <property type="entry name" value="DUF7197"/>
    <property type="match status" value="1"/>
</dbReference>
<organism evidence="1">
    <name type="scientific">Borely moumouvirus</name>
    <dbReference type="NCBI Taxonomy" id="2712067"/>
    <lineage>
        <taxon>Viruses</taxon>
        <taxon>Varidnaviria</taxon>
        <taxon>Bamfordvirae</taxon>
        <taxon>Nucleocytoviricota</taxon>
        <taxon>Megaviricetes</taxon>
        <taxon>Imitervirales</taxon>
        <taxon>Mimiviridae</taxon>
        <taxon>Megamimivirinae</taxon>
        <taxon>Moumouvirus</taxon>
    </lineage>
</organism>
<accession>A0A6G6AAE9</accession>
<sequence length="123" mass="15243">MYKLDLIYDIVSGHHQISLRMIDWFVVNYSKKYNIILDGHFNIQKEYRSKLKYYRKEYFDVFCRKHKCIFYTQTEEEIELSIGQLNFFNWCIENNILDYIKKNQSDIIQDMSSTRKIDKFLYY</sequence>
<name>A0A6G6AAE9_9VIRU</name>
<dbReference type="EMBL" id="MN175499">
    <property type="protein sequence ID" value="QID05819.1"/>
    <property type="molecule type" value="Genomic_DNA"/>
</dbReference>
<evidence type="ECO:0000313" key="1">
    <source>
        <dbReference type="EMBL" id="QID05819.1"/>
    </source>
</evidence>